<reference evidence="2 3" key="2">
    <citation type="journal article" date="2019" name="G3 (Bethesda)">
        <title>Hybrid Assembly of the Genome of the Entomopathogenic Nematode Steinernema carpocapsae Identifies the X-Chromosome.</title>
        <authorList>
            <person name="Serra L."/>
            <person name="Macchietto M."/>
            <person name="Macias-Munoz A."/>
            <person name="McGill C.J."/>
            <person name="Rodriguez I.M."/>
            <person name="Rodriguez B."/>
            <person name="Murad R."/>
            <person name="Mortazavi A."/>
        </authorList>
    </citation>
    <scope>NUCLEOTIDE SEQUENCE [LARGE SCALE GENOMIC DNA]</scope>
    <source>
        <strain evidence="2 3">ALL</strain>
    </source>
</reference>
<proteinExistence type="predicted"/>
<name>A0A4U5M0H1_STECR</name>
<dbReference type="Proteomes" id="UP000298663">
    <property type="component" value="Unassembled WGS sequence"/>
</dbReference>
<gene>
    <name evidence="2" type="ORF">L596_026128</name>
</gene>
<dbReference type="EMBL" id="AZBU02000010">
    <property type="protein sequence ID" value="TKR62130.1"/>
    <property type="molecule type" value="Genomic_DNA"/>
</dbReference>
<reference evidence="2 3" key="1">
    <citation type="journal article" date="2015" name="Genome Biol.">
        <title>Comparative genomics of Steinernema reveals deeply conserved gene regulatory networks.</title>
        <authorList>
            <person name="Dillman A.R."/>
            <person name="Macchietto M."/>
            <person name="Porter C.F."/>
            <person name="Rogers A."/>
            <person name="Williams B."/>
            <person name="Antoshechkin I."/>
            <person name="Lee M.M."/>
            <person name="Goodwin Z."/>
            <person name="Lu X."/>
            <person name="Lewis E.E."/>
            <person name="Goodrich-Blair H."/>
            <person name="Stock S.P."/>
            <person name="Adams B.J."/>
            <person name="Sternberg P.W."/>
            <person name="Mortazavi A."/>
        </authorList>
    </citation>
    <scope>NUCLEOTIDE SEQUENCE [LARGE SCALE GENOMIC DNA]</scope>
    <source>
        <strain evidence="2 3">ALL</strain>
    </source>
</reference>
<sequence>MERVDVGFRPLEPVEQHRCRQRTLASIDRFVGQFEVKMRLERQAGACLKPDPLSETGHLERSRGERPGVPCLARVEVLFRRVTSIGIGRVLAEALKMTTHEDDYVSVDIVNVTLTAMTPKPVTEGRKATATLSTPKDKKKAKKPSGKKKKRAKKPELHYEPILCPPGVPIPGRERQID</sequence>
<keyword evidence="3" id="KW-1185">Reference proteome</keyword>
<accession>A0A4U5M0H1</accession>
<dbReference type="AlphaFoldDB" id="A0A4U5M0H1"/>
<feature type="region of interest" description="Disordered" evidence="1">
    <location>
        <begin position="123"/>
        <end position="178"/>
    </location>
</feature>
<comment type="caution">
    <text evidence="2">The sequence shown here is derived from an EMBL/GenBank/DDBJ whole genome shotgun (WGS) entry which is preliminary data.</text>
</comment>
<feature type="compositionally biased region" description="Basic residues" evidence="1">
    <location>
        <begin position="137"/>
        <end position="153"/>
    </location>
</feature>
<organism evidence="2 3">
    <name type="scientific">Steinernema carpocapsae</name>
    <name type="common">Entomopathogenic nematode</name>
    <dbReference type="NCBI Taxonomy" id="34508"/>
    <lineage>
        <taxon>Eukaryota</taxon>
        <taxon>Metazoa</taxon>
        <taxon>Ecdysozoa</taxon>
        <taxon>Nematoda</taxon>
        <taxon>Chromadorea</taxon>
        <taxon>Rhabditida</taxon>
        <taxon>Tylenchina</taxon>
        <taxon>Panagrolaimomorpha</taxon>
        <taxon>Strongyloidoidea</taxon>
        <taxon>Steinernematidae</taxon>
        <taxon>Steinernema</taxon>
    </lineage>
</organism>
<evidence type="ECO:0000313" key="2">
    <source>
        <dbReference type="EMBL" id="TKR62130.1"/>
    </source>
</evidence>
<evidence type="ECO:0000256" key="1">
    <source>
        <dbReference type="SAM" id="MobiDB-lite"/>
    </source>
</evidence>
<protein>
    <submittedName>
        <fullName evidence="2">Uncharacterized protein</fullName>
    </submittedName>
</protein>
<evidence type="ECO:0000313" key="3">
    <source>
        <dbReference type="Proteomes" id="UP000298663"/>
    </source>
</evidence>